<keyword evidence="2" id="KW-0805">Transcription regulation</keyword>
<dbReference type="GO" id="GO:0000981">
    <property type="term" value="F:DNA-binding transcription factor activity, RNA polymerase II-specific"/>
    <property type="evidence" value="ECO:0007669"/>
    <property type="project" value="TreeGrafter"/>
</dbReference>
<evidence type="ECO:0000256" key="4">
    <source>
        <dbReference type="ARBA" id="ARBA00023163"/>
    </source>
</evidence>
<evidence type="ECO:0000256" key="1">
    <source>
        <dbReference type="ARBA" id="ARBA00004123"/>
    </source>
</evidence>
<protein>
    <submittedName>
        <fullName evidence="8">MADS-box transcription factor</fullName>
    </submittedName>
</protein>
<keyword evidence="5" id="KW-0539">Nucleus</keyword>
<dbReference type="PROSITE" id="PS50066">
    <property type="entry name" value="MADS_BOX_2"/>
    <property type="match status" value="1"/>
</dbReference>
<dbReference type="Gene3D" id="3.40.1810.10">
    <property type="entry name" value="Transcription factor, MADS-box"/>
    <property type="match status" value="1"/>
</dbReference>
<dbReference type="GO" id="GO:0005634">
    <property type="term" value="C:nucleus"/>
    <property type="evidence" value="ECO:0007669"/>
    <property type="project" value="UniProtKB-SubCell"/>
</dbReference>
<gene>
    <name evidence="8" type="ORF">L195_g018002</name>
</gene>
<organism evidence="8 9">
    <name type="scientific">Trifolium pratense</name>
    <name type="common">Red clover</name>
    <dbReference type="NCBI Taxonomy" id="57577"/>
    <lineage>
        <taxon>Eukaryota</taxon>
        <taxon>Viridiplantae</taxon>
        <taxon>Streptophyta</taxon>
        <taxon>Embryophyta</taxon>
        <taxon>Tracheophyta</taxon>
        <taxon>Spermatophyta</taxon>
        <taxon>Magnoliopsida</taxon>
        <taxon>eudicotyledons</taxon>
        <taxon>Gunneridae</taxon>
        <taxon>Pentapetalae</taxon>
        <taxon>rosids</taxon>
        <taxon>fabids</taxon>
        <taxon>Fabales</taxon>
        <taxon>Fabaceae</taxon>
        <taxon>Papilionoideae</taxon>
        <taxon>50 kb inversion clade</taxon>
        <taxon>NPAAA clade</taxon>
        <taxon>Hologalegina</taxon>
        <taxon>IRL clade</taxon>
        <taxon>Trifolieae</taxon>
        <taxon>Trifolium</taxon>
    </lineage>
</organism>
<feature type="coiled-coil region" evidence="6">
    <location>
        <begin position="79"/>
        <end position="109"/>
    </location>
</feature>
<comment type="caution">
    <text evidence="8">The sequence shown here is derived from an EMBL/GenBank/DDBJ whole genome shotgun (WGS) entry which is preliminary data.</text>
</comment>
<evidence type="ECO:0000313" key="8">
    <source>
        <dbReference type="EMBL" id="PNX94821.1"/>
    </source>
</evidence>
<evidence type="ECO:0000256" key="2">
    <source>
        <dbReference type="ARBA" id="ARBA00023015"/>
    </source>
</evidence>
<evidence type="ECO:0000256" key="5">
    <source>
        <dbReference type="ARBA" id="ARBA00023242"/>
    </source>
</evidence>
<dbReference type="GO" id="GO:0000978">
    <property type="term" value="F:RNA polymerase II cis-regulatory region sequence-specific DNA binding"/>
    <property type="evidence" value="ECO:0007669"/>
    <property type="project" value="TreeGrafter"/>
</dbReference>
<dbReference type="Pfam" id="PF00319">
    <property type="entry name" value="SRF-TF"/>
    <property type="match status" value="1"/>
</dbReference>
<dbReference type="EMBL" id="ASHM01012855">
    <property type="protein sequence ID" value="PNX94821.1"/>
    <property type="molecule type" value="Genomic_DNA"/>
</dbReference>
<accession>A0A2K3MVG2</accession>
<reference evidence="8 9" key="1">
    <citation type="journal article" date="2014" name="Am. J. Bot.">
        <title>Genome assembly and annotation for red clover (Trifolium pratense; Fabaceae).</title>
        <authorList>
            <person name="Istvanek J."/>
            <person name="Jaros M."/>
            <person name="Krenek A."/>
            <person name="Repkova J."/>
        </authorList>
    </citation>
    <scope>NUCLEOTIDE SEQUENCE [LARGE SCALE GENOMIC DNA]</scope>
    <source>
        <strain evidence="9">cv. Tatra</strain>
        <tissue evidence="8">Young leaves</tissue>
    </source>
</reference>
<evidence type="ECO:0000256" key="3">
    <source>
        <dbReference type="ARBA" id="ARBA00023125"/>
    </source>
</evidence>
<evidence type="ECO:0000256" key="6">
    <source>
        <dbReference type="SAM" id="Coils"/>
    </source>
</evidence>
<dbReference type="PANTHER" id="PTHR11945">
    <property type="entry name" value="MADS BOX PROTEIN"/>
    <property type="match status" value="1"/>
</dbReference>
<dbReference type="InterPro" id="IPR036879">
    <property type="entry name" value="TF_MADSbox_sf"/>
</dbReference>
<dbReference type="PRINTS" id="PR00404">
    <property type="entry name" value="MADSDOMAIN"/>
</dbReference>
<dbReference type="SUPFAM" id="SSF55455">
    <property type="entry name" value="SRF-like"/>
    <property type="match status" value="1"/>
</dbReference>
<dbReference type="STRING" id="57577.A0A2K3MVG2"/>
<proteinExistence type="predicted"/>
<reference evidence="8 9" key="2">
    <citation type="journal article" date="2017" name="Front. Plant Sci.">
        <title>Gene Classification and Mining of Molecular Markers Useful in Red Clover (Trifolium pratense) Breeding.</title>
        <authorList>
            <person name="Istvanek J."/>
            <person name="Dluhosova J."/>
            <person name="Dluhos P."/>
            <person name="Patkova L."/>
            <person name="Nedelnik J."/>
            <person name="Repkova J."/>
        </authorList>
    </citation>
    <scope>NUCLEOTIDE SEQUENCE [LARGE SCALE GENOMIC DNA]</scope>
    <source>
        <strain evidence="9">cv. Tatra</strain>
        <tissue evidence="8">Young leaves</tissue>
    </source>
</reference>
<evidence type="ECO:0000259" key="7">
    <source>
        <dbReference type="PROSITE" id="PS50066"/>
    </source>
</evidence>
<dbReference type="FunFam" id="3.40.1810.10:FF:000006">
    <property type="entry name" value="Agamous-like MADS-box protein AGL62"/>
    <property type="match status" value="1"/>
</dbReference>
<dbReference type="AlphaFoldDB" id="A0A2K3MVG2"/>
<feature type="domain" description="MADS-box" evidence="7">
    <location>
        <begin position="1"/>
        <end position="51"/>
    </location>
</feature>
<keyword evidence="6" id="KW-0175">Coiled coil</keyword>
<dbReference type="InterPro" id="IPR002100">
    <property type="entry name" value="TF_MADSbox"/>
</dbReference>
<dbReference type="SMART" id="SM00432">
    <property type="entry name" value="MADS"/>
    <property type="match status" value="1"/>
</dbReference>
<keyword evidence="3" id="KW-0238">DNA-binding</keyword>
<keyword evidence="4" id="KW-0804">Transcription</keyword>
<dbReference type="Proteomes" id="UP000236291">
    <property type="component" value="Unassembled WGS sequence"/>
</dbReference>
<evidence type="ECO:0000313" key="9">
    <source>
        <dbReference type="Proteomes" id="UP000236291"/>
    </source>
</evidence>
<name>A0A2K3MVG2_TRIPR</name>
<dbReference type="PANTHER" id="PTHR11945:SF818">
    <property type="entry name" value="AGAMOUS-LIKE MADS-BOX PROTEIN AGL62"/>
    <property type="match status" value="1"/>
</dbReference>
<comment type="subcellular location">
    <subcellularLocation>
        <location evidence="1">Nucleus</location>
    </subcellularLocation>
</comment>
<sequence>MTNDSHMQVTFSKRRSGLFKKASELSTLCGADVALVIFSPGKKVFSFGHPNVDTVIDRYLSLLPSQNNGTERFIEAHRNANVRELNSRLTQLNDALETEKRRMDELSHVNDMACPFDGMNFNQLVSLKNAFENLKKRIPDHANRLVIQGAPNQTMPFYVGNGSFSNMFVHHQPIPQPGQMFPEQPFQPIPQPGQMFLEQPFQPIPHPGQMFPGQPFQPIPHPDQMFPAQPFQEPMGGEGFGPPRFF</sequence>
<dbReference type="GO" id="GO:0046983">
    <property type="term" value="F:protein dimerization activity"/>
    <property type="evidence" value="ECO:0007669"/>
    <property type="project" value="InterPro"/>
</dbReference>